<dbReference type="InterPro" id="IPR013786">
    <property type="entry name" value="AcylCoA_DH/ox_N"/>
</dbReference>
<dbReference type="InterPro" id="IPR036250">
    <property type="entry name" value="AcylCo_DH-like_C"/>
</dbReference>
<name>A0A1I2C3G3_9BACT</name>
<dbReference type="InterPro" id="IPR009100">
    <property type="entry name" value="AcylCoA_DH/oxidase_NM_dom_sf"/>
</dbReference>
<dbReference type="InterPro" id="IPR049448">
    <property type="entry name" value="ACAD9/ACADV-like_C"/>
</dbReference>
<keyword evidence="3 8" id="KW-0285">Flavoprotein</keyword>
<dbReference type="Gene3D" id="1.10.540.10">
    <property type="entry name" value="Acyl-CoA dehydrogenase/oxidase, N-terminal domain"/>
    <property type="match status" value="1"/>
</dbReference>
<reference evidence="14" key="1">
    <citation type="submission" date="2016-10" db="EMBL/GenBank/DDBJ databases">
        <authorList>
            <person name="Varghese N."/>
            <person name="Submissions S."/>
        </authorList>
    </citation>
    <scope>NUCLEOTIDE SEQUENCE [LARGE SCALE GENOMIC DNA]</scope>
    <source>
        <strain evidence="14">ATCC 25963</strain>
    </source>
</reference>
<dbReference type="Pfam" id="PF00441">
    <property type="entry name" value="Acyl-CoA_dh_1"/>
    <property type="match status" value="1"/>
</dbReference>
<dbReference type="InterPro" id="IPR009075">
    <property type="entry name" value="AcylCo_DH/oxidase_C"/>
</dbReference>
<evidence type="ECO:0000259" key="9">
    <source>
        <dbReference type="Pfam" id="PF00441"/>
    </source>
</evidence>
<dbReference type="GO" id="GO:0006631">
    <property type="term" value="P:fatty acid metabolic process"/>
    <property type="evidence" value="ECO:0007669"/>
    <property type="project" value="UniProtKB-ARBA"/>
</dbReference>
<evidence type="ECO:0000256" key="8">
    <source>
        <dbReference type="RuleBase" id="RU362125"/>
    </source>
</evidence>
<protein>
    <recommendedName>
        <fullName evidence="15">Acyl-CoA dehydrogenase</fullName>
    </recommendedName>
</protein>
<dbReference type="STRING" id="54.SAMN02745121_04953"/>
<dbReference type="EMBL" id="FOMX01000016">
    <property type="protein sequence ID" value="SFE62879.1"/>
    <property type="molecule type" value="Genomic_DNA"/>
</dbReference>
<dbReference type="InterPro" id="IPR006091">
    <property type="entry name" value="Acyl-CoA_Oxase/DH_mid-dom"/>
</dbReference>
<feature type="domain" description="Acyl-CoA oxidase/dehydrogenase middle" evidence="10">
    <location>
        <begin position="169"/>
        <end position="262"/>
    </location>
</feature>
<dbReference type="OrthoDB" id="9765339at2"/>
<evidence type="ECO:0000256" key="3">
    <source>
        <dbReference type="ARBA" id="ARBA00022630"/>
    </source>
</evidence>
<evidence type="ECO:0000256" key="7">
    <source>
        <dbReference type="ARBA" id="ARBA00052546"/>
    </source>
</evidence>
<dbReference type="InterPro" id="IPR046373">
    <property type="entry name" value="Acyl-CoA_Oxase/DH_mid-dom_sf"/>
</dbReference>
<keyword evidence="5" id="KW-0809">Transit peptide</keyword>
<accession>A0A1I2C3G3</accession>
<dbReference type="FunFam" id="1.10.540.10:FF:000001">
    <property type="entry name" value="Very long-chain-specific acyl-CoA dehydrogenase, mitochondrial"/>
    <property type="match status" value="1"/>
</dbReference>
<dbReference type="Pfam" id="PF02771">
    <property type="entry name" value="Acyl-CoA_dh_N"/>
    <property type="match status" value="1"/>
</dbReference>
<dbReference type="PANTHER" id="PTHR43884">
    <property type="entry name" value="ACYL-COA DEHYDROGENASE"/>
    <property type="match status" value="1"/>
</dbReference>
<dbReference type="Pfam" id="PF21343">
    <property type="entry name" value="ACAD9-ACADV_C"/>
    <property type="match status" value="1"/>
</dbReference>
<evidence type="ECO:0000259" key="11">
    <source>
        <dbReference type="Pfam" id="PF02771"/>
    </source>
</evidence>
<organism evidence="13 14">
    <name type="scientific">Nannocystis exedens</name>
    <dbReference type="NCBI Taxonomy" id="54"/>
    <lineage>
        <taxon>Bacteria</taxon>
        <taxon>Pseudomonadati</taxon>
        <taxon>Myxococcota</taxon>
        <taxon>Polyangia</taxon>
        <taxon>Nannocystales</taxon>
        <taxon>Nannocystaceae</taxon>
        <taxon>Nannocystis</taxon>
    </lineage>
</organism>
<evidence type="ECO:0000256" key="6">
    <source>
        <dbReference type="ARBA" id="ARBA00023002"/>
    </source>
</evidence>
<dbReference type="Gene3D" id="1.20.140.10">
    <property type="entry name" value="Butyryl-CoA Dehydrogenase, subunit A, domain 3"/>
    <property type="match status" value="2"/>
</dbReference>
<dbReference type="Pfam" id="PF02770">
    <property type="entry name" value="Acyl-CoA_dh_M"/>
    <property type="match status" value="1"/>
</dbReference>
<dbReference type="SUPFAM" id="SSF56645">
    <property type="entry name" value="Acyl-CoA dehydrogenase NM domain-like"/>
    <property type="match status" value="1"/>
</dbReference>
<dbReference type="GO" id="GO:0050660">
    <property type="term" value="F:flavin adenine dinucleotide binding"/>
    <property type="evidence" value="ECO:0007669"/>
    <property type="project" value="InterPro"/>
</dbReference>
<comment type="similarity">
    <text evidence="2 8">Belongs to the acyl-CoA dehydrogenase family.</text>
</comment>
<sequence>MPTRRTKTFTEAEARQVAEESRETEWSAPSFLRELFLGNFRLDLVHPFPDAPPERPTFRAFYERMRRFLAEEVDSDAIDRDGQIPKHIVDQLAAMGAFGMKIPVEYGGLGFTQREYCEVIKLVTSQDGNLVALLSAHQSIGVPQPVKLFGTDAQKAKYLPRCARGAVSAFALTERDVGSDPGNLSTTAERTENGDYILNGEKLWCTNGTIAELYVVMARHPDTGKISAFIVERDWPGVEVAHRCRFMGLRAIENGVIRFNGVHVPKENLLWEEGRGLKLALVTLNTGRLTLPASCAAASKRALEICRQWANHRVQWGQEIGKHDAIAQLLTDMAATTFAMEALSDLASSMADLGDRDIRLEAAVAKMWNSEEGWKIVDRTLQIRGGRGYETAESLEARGEPPIPVERMLRDFRINLIFEGSSEILRLFIAREALDRHLAVAGDLVDPKVPLKRKLAQLPRIGAFYAAWYPSRWLGWGRWPRYAQFGSLARHVRWLERTTRRLSRAIFHLMVGKGARLEKRQALLFRCVDIGADLFAVTAAVTRAATLQRTGLPEGTAAVELADIFARQTRRRVEDRFRAIRSNDDRARYAAARRLLDGEFSELLESGLADSPAIRELSDETIRLHRDDSRIAAE</sequence>
<evidence type="ECO:0000256" key="2">
    <source>
        <dbReference type="ARBA" id="ARBA00009347"/>
    </source>
</evidence>
<evidence type="ECO:0000256" key="4">
    <source>
        <dbReference type="ARBA" id="ARBA00022827"/>
    </source>
</evidence>
<dbReference type="Gene3D" id="2.40.110.10">
    <property type="entry name" value="Butyryl-CoA Dehydrogenase, subunit A, domain 2"/>
    <property type="match status" value="1"/>
</dbReference>
<dbReference type="SUPFAM" id="SSF47203">
    <property type="entry name" value="Acyl-CoA dehydrogenase C-terminal domain-like"/>
    <property type="match status" value="1"/>
</dbReference>
<evidence type="ECO:0000259" key="10">
    <source>
        <dbReference type="Pfam" id="PF02770"/>
    </source>
</evidence>
<dbReference type="FunFam" id="1.20.140.10:FF:000019">
    <property type="entry name" value="Acyl-CoA dehydrogenase"/>
    <property type="match status" value="1"/>
</dbReference>
<dbReference type="RefSeq" id="WP_096329155.1">
    <property type="nucleotide sequence ID" value="NZ_FOMX01000016.1"/>
</dbReference>
<gene>
    <name evidence="13" type="ORF">SAMN02745121_04953</name>
</gene>
<dbReference type="GO" id="GO:0003995">
    <property type="term" value="F:acyl-CoA dehydrogenase activity"/>
    <property type="evidence" value="ECO:0007669"/>
    <property type="project" value="TreeGrafter"/>
</dbReference>
<dbReference type="Proteomes" id="UP000199400">
    <property type="component" value="Unassembled WGS sequence"/>
</dbReference>
<proteinExistence type="inferred from homology"/>
<keyword evidence="4 8" id="KW-0274">FAD</keyword>
<evidence type="ECO:0000313" key="13">
    <source>
        <dbReference type="EMBL" id="SFE62879.1"/>
    </source>
</evidence>
<dbReference type="PANTHER" id="PTHR43884:SF9">
    <property type="entry name" value="COMPLEX I ASSEMBLY FACTOR ACAD9, MITOCHONDRIAL"/>
    <property type="match status" value="1"/>
</dbReference>
<feature type="domain" description="Acyl-CoA dehydrogenase/oxidase N-terminal" evidence="11">
    <location>
        <begin position="59"/>
        <end position="165"/>
    </location>
</feature>
<evidence type="ECO:0000313" key="14">
    <source>
        <dbReference type="Proteomes" id="UP000199400"/>
    </source>
</evidence>
<feature type="domain" description="Acyl-CoA dehydrogenase/oxidase C-terminal" evidence="9">
    <location>
        <begin position="274"/>
        <end position="433"/>
    </location>
</feature>
<evidence type="ECO:0000259" key="12">
    <source>
        <dbReference type="Pfam" id="PF21343"/>
    </source>
</evidence>
<dbReference type="InterPro" id="IPR037069">
    <property type="entry name" value="AcylCoA_DH/ox_N_sf"/>
</dbReference>
<comment type="cofactor">
    <cofactor evidence="1 8">
        <name>FAD</name>
        <dbReference type="ChEBI" id="CHEBI:57692"/>
    </cofactor>
</comment>
<keyword evidence="6 8" id="KW-0560">Oxidoreductase</keyword>
<evidence type="ECO:0000256" key="1">
    <source>
        <dbReference type="ARBA" id="ARBA00001974"/>
    </source>
</evidence>
<dbReference type="AlphaFoldDB" id="A0A1I2C3G3"/>
<comment type="catalytic activity">
    <reaction evidence="7">
        <text>a 2,3-saturated acyl-CoA + A = a 2,3-dehydroacyl-CoA + AH2</text>
        <dbReference type="Rhea" id="RHEA:48608"/>
        <dbReference type="ChEBI" id="CHEBI:13193"/>
        <dbReference type="ChEBI" id="CHEBI:17499"/>
        <dbReference type="ChEBI" id="CHEBI:60015"/>
        <dbReference type="ChEBI" id="CHEBI:65111"/>
    </reaction>
</comment>
<feature type="domain" description="ACAD9/ACADV-like C-terminal" evidence="12">
    <location>
        <begin position="488"/>
        <end position="592"/>
    </location>
</feature>
<keyword evidence="14" id="KW-1185">Reference proteome</keyword>
<evidence type="ECO:0008006" key="15">
    <source>
        <dbReference type="Google" id="ProtNLM"/>
    </source>
</evidence>
<evidence type="ECO:0000256" key="5">
    <source>
        <dbReference type="ARBA" id="ARBA00022946"/>
    </source>
</evidence>